<gene>
    <name evidence="2" type="ordered locus">DaAHT2_0220</name>
</gene>
<dbReference type="AlphaFoldDB" id="D6Z6H2"/>
<dbReference type="HOGENOM" id="CLU_1452251_0_0_7"/>
<dbReference type="EMBL" id="CP001940">
    <property type="protein sequence ID" value="ADH84931.1"/>
    <property type="molecule type" value="Genomic_DNA"/>
</dbReference>
<dbReference type="InParanoid" id="D6Z6H2"/>
<evidence type="ECO:0000313" key="2">
    <source>
        <dbReference type="EMBL" id="ADH84931.1"/>
    </source>
</evidence>
<reference evidence="3" key="1">
    <citation type="submission" date="2010-02" db="EMBL/GenBank/DDBJ databases">
        <title>Complete sequence of Desulfurivibrio alkaliphilus AHT2.</title>
        <authorList>
            <consortium name="US DOE Joint Genome Institute"/>
            <person name="Pitluck S."/>
            <person name="Chertkov O."/>
            <person name="Detter J.C."/>
            <person name="Han C."/>
            <person name="Tapia R."/>
            <person name="Larimer F."/>
            <person name="Land M."/>
            <person name="Hauser L."/>
            <person name="Kyrpides N."/>
            <person name="Mikhailova N."/>
            <person name="Sorokin D.Y."/>
            <person name="Muyzer G."/>
            <person name="Woyke T."/>
        </authorList>
    </citation>
    <scope>NUCLEOTIDE SEQUENCE [LARGE SCALE GENOMIC DNA]</scope>
    <source>
        <strain evidence="3">DSM 19089 / UNIQEM U267 / AHT2</strain>
    </source>
</reference>
<dbReference type="KEGG" id="dak:DaAHT2_0220"/>
<keyword evidence="3" id="KW-1185">Reference proteome</keyword>
<name>D6Z6H2_DESAT</name>
<evidence type="ECO:0000256" key="1">
    <source>
        <dbReference type="SAM" id="MobiDB-lite"/>
    </source>
</evidence>
<sequence>MAGPGTPFNGYFLPATQVLTVCGKRWLNFDGLAKTRQTSWSVTRKQLVTKRAQSAARLFATPTILVTWHAARPGAGHRAKPGSAATPPPPEPTAGTATRSPWAPATWVVPATRKNLPWLCLTPATAPPTAHHPGRNWCITARYLPTRSATGPGNAKKHGCSSGCIPGKATVFVHLFPNTTSGSPPI</sequence>
<proteinExistence type="predicted"/>
<organism evidence="2 3">
    <name type="scientific">Desulfurivibrio alkaliphilus (strain DSM 19089 / UNIQEM U267 / AHT2)</name>
    <dbReference type="NCBI Taxonomy" id="589865"/>
    <lineage>
        <taxon>Bacteria</taxon>
        <taxon>Pseudomonadati</taxon>
        <taxon>Thermodesulfobacteriota</taxon>
        <taxon>Desulfobulbia</taxon>
        <taxon>Desulfobulbales</taxon>
        <taxon>Desulfobulbaceae</taxon>
        <taxon>Desulfurivibrio</taxon>
    </lineage>
</organism>
<feature type="region of interest" description="Disordered" evidence="1">
    <location>
        <begin position="72"/>
        <end position="100"/>
    </location>
</feature>
<evidence type="ECO:0000313" key="3">
    <source>
        <dbReference type="Proteomes" id="UP000001508"/>
    </source>
</evidence>
<protein>
    <submittedName>
        <fullName evidence="2">Uncharacterized protein</fullName>
    </submittedName>
</protein>
<accession>D6Z6H2</accession>
<dbReference type="STRING" id="589865.DaAHT2_0220"/>
<dbReference type="Proteomes" id="UP000001508">
    <property type="component" value="Chromosome"/>
</dbReference>